<dbReference type="EMBL" id="PDNB01000007">
    <property type="protein sequence ID" value="PGH17895.1"/>
    <property type="molecule type" value="Genomic_DNA"/>
</dbReference>
<feature type="compositionally biased region" description="Gly residues" evidence="3">
    <location>
        <begin position="152"/>
        <end position="161"/>
    </location>
</feature>
<proteinExistence type="inferred from homology"/>
<dbReference type="PANTHER" id="PTHR19305:SF9">
    <property type="entry name" value="SYNAPTOSOMAL-ASSOCIATED PROTEIN 29"/>
    <property type="match status" value="1"/>
</dbReference>
<keyword evidence="2" id="KW-0175">Coiled coil</keyword>
<feature type="compositionally biased region" description="Basic and acidic residues" evidence="3">
    <location>
        <begin position="333"/>
        <end position="342"/>
    </location>
</feature>
<protein>
    <recommendedName>
        <fullName evidence="4">t-SNARE coiled-coil homology domain-containing protein</fullName>
    </recommendedName>
</protein>
<sequence length="452" mass="48687">MGKFGFGSKKSETGDDDNSRSALFGSRSKNKSPAASSNPYAQPPPPYSDPYSRGHGGPPGGPPAGPPGAAYGLPPGPKGPPGMNPPGPQGNPYANLDNKYGRATGGYALATAPEPAPAQGYAPGGPGYQAGYGGDRYGGGNAAPPAPRSRYGAGGYGGLGGDPNAADDNRDALLGGARERFQEQRHNPALQDVPQGGASGAASDGTNGAYAPTYQERQLTAEEEEEEDIQAMKQDIRMIKQQDVASTRNALRVALEAEQTGRDTLVRLGAQGERIHNTEKNLDLASNQNKLADEKSRELKRLNKSMFQMHVNNPFTGEKRRQARDEAIIQRHQEERAQREATRQNAFRSEQRMDQTFKGLSKKAANAPQKQTNLADRSKYQFEADSEDDEMENEIDTNLTAIEGVTGRLNMLARAQGREVEQQNTDLGRIMGKSDYVDDQITMNSARLGRIR</sequence>
<name>A0A2B7Y9G6_9EURO</name>
<feature type="region of interest" description="Disordered" evidence="3">
    <location>
        <begin position="1"/>
        <end position="228"/>
    </location>
</feature>
<dbReference type="SMART" id="SM00397">
    <property type="entry name" value="t_SNARE"/>
    <property type="match status" value="2"/>
</dbReference>
<feature type="region of interest" description="Disordered" evidence="3">
    <location>
        <begin position="333"/>
        <end position="353"/>
    </location>
</feature>
<evidence type="ECO:0000256" key="1">
    <source>
        <dbReference type="ARBA" id="ARBA00009480"/>
    </source>
</evidence>
<dbReference type="PANTHER" id="PTHR19305">
    <property type="entry name" value="SYNAPTOSOMAL ASSOCIATED PROTEIN"/>
    <property type="match status" value="1"/>
</dbReference>
<evidence type="ECO:0000256" key="3">
    <source>
        <dbReference type="SAM" id="MobiDB-lite"/>
    </source>
</evidence>
<dbReference type="OrthoDB" id="18679at2759"/>
<dbReference type="Proteomes" id="UP000223968">
    <property type="component" value="Unassembled WGS sequence"/>
</dbReference>
<dbReference type="SUPFAM" id="SSF58038">
    <property type="entry name" value="SNARE fusion complex"/>
    <property type="match status" value="2"/>
</dbReference>
<keyword evidence="6" id="KW-1185">Reference proteome</keyword>
<dbReference type="InterPro" id="IPR000727">
    <property type="entry name" value="T_SNARE_dom"/>
</dbReference>
<feature type="domain" description="T-SNARE coiled-coil homology" evidence="4">
    <location>
        <begin position="389"/>
        <end position="451"/>
    </location>
</feature>
<organism evidence="5 6">
    <name type="scientific">Helicocarpus griseus UAMH5409</name>
    <dbReference type="NCBI Taxonomy" id="1447875"/>
    <lineage>
        <taxon>Eukaryota</taxon>
        <taxon>Fungi</taxon>
        <taxon>Dikarya</taxon>
        <taxon>Ascomycota</taxon>
        <taxon>Pezizomycotina</taxon>
        <taxon>Eurotiomycetes</taxon>
        <taxon>Eurotiomycetidae</taxon>
        <taxon>Onygenales</taxon>
        <taxon>Ajellomycetaceae</taxon>
        <taxon>Helicocarpus</taxon>
    </lineage>
</organism>
<dbReference type="GO" id="GO:0006906">
    <property type="term" value="P:vesicle fusion"/>
    <property type="evidence" value="ECO:0007669"/>
    <property type="project" value="TreeGrafter"/>
</dbReference>
<dbReference type="GO" id="GO:0006887">
    <property type="term" value="P:exocytosis"/>
    <property type="evidence" value="ECO:0007669"/>
    <property type="project" value="TreeGrafter"/>
</dbReference>
<feature type="compositionally biased region" description="Pro residues" evidence="3">
    <location>
        <begin position="74"/>
        <end position="89"/>
    </location>
</feature>
<dbReference type="GO" id="GO:0031201">
    <property type="term" value="C:SNARE complex"/>
    <property type="evidence" value="ECO:0007669"/>
    <property type="project" value="TreeGrafter"/>
</dbReference>
<feature type="coiled-coil region" evidence="2">
    <location>
        <begin position="275"/>
        <end position="305"/>
    </location>
</feature>
<evidence type="ECO:0000259" key="4">
    <source>
        <dbReference type="PROSITE" id="PS50192"/>
    </source>
</evidence>
<comment type="caution">
    <text evidence="5">The sequence shown here is derived from an EMBL/GenBank/DDBJ whole genome shotgun (WGS) entry which is preliminary data.</text>
</comment>
<dbReference type="AlphaFoldDB" id="A0A2B7Y9G6"/>
<feature type="compositionally biased region" description="Basic and acidic residues" evidence="3">
    <location>
        <begin position="167"/>
        <end position="186"/>
    </location>
</feature>
<dbReference type="GO" id="GO:0019905">
    <property type="term" value="F:syntaxin binding"/>
    <property type="evidence" value="ECO:0007669"/>
    <property type="project" value="TreeGrafter"/>
</dbReference>
<evidence type="ECO:0000313" key="6">
    <source>
        <dbReference type="Proteomes" id="UP000223968"/>
    </source>
</evidence>
<gene>
    <name evidence="5" type="ORF">AJ79_00794</name>
</gene>
<reference evidence="5 6" key="1">
    <citation type="submission" date="2017-10" db="EMBL/GenBank/DDBJ databases">
        <title>Comparative genomics in systemic dimorphic fungi from Ajellomycetaceae.</title>
        <authorList>
            <person name="Munoz J.F."/>
            <person name="Mcewen J.G."/>
            <person name="Clay O.K."/>
            <person name="Cuomo C.A."/>
        </authorList>
    </citation>
    <scope>NUCLEOTIDE SEQUENCE [LARGE SCALE GENOMIC DNA]</scope>
    <source>
        <strain evidence="5 6">UAMH5409</strain>
    </source>
</reference>
<dbReference type="GO" id="GO:0005886">
    <property type="term" value="C:plasma membrane"/>
    <property type="evidence" value="ECO:0007669"/>
    <property type="project" value="TreeGrafter"/>
</dbReference>
<accession>A0A2B7Y9G6</accession>
<dbReference type="STRING" id="1447875.A0A2B7Y9G6"/>
<comment type="similarity">
    <text evidence="1">Belongs to the SNAP-25 family.</text>
</comment>
<evidence type="ECO:0000256" key="2">
    <source>
        <dbReference type="SAM" id="Coils"/>
    </source>
</evidence>
<dbReference type="GO" id="GO:0005484">
    <property type="term" value="F:SNAP receptor activity"/>
    <property type="evidence" value="ECO:0007669"/>
    <property type="project" value="TreeGrafter"/>
</dbReference>
<dbReference type="PROSITE" id="PS50192">
    <property type="entry name" value="T_SNARE"/>
    <property type="match status" value="1"/>
</dbReference>
<feature type="compositionally biased region" description="Gly residues" evidence="3">
    <location>
        <begin position="122"/>
        <end position="141"/>
    </location>
</feature>
<dbReference type="Gene3D" id="1.20.5.110">
    <property type="match status" value="2"/>
</dbReference>
<evidence type="ECO:0000313" key="5">
    <source>
        <dbReference type="EMBL" id="PGH17895.1"/>
    </source>
</evidence>
<dbReference type="CDD" id="cd15886">
    <property type="entry name" value="SNARE_SEC9N"/>
    <property type="match status" value="1"/>
</dbReference>
<feature type="compositionally biased region" description="Basic and acidic residues" evidence="3">
    <location>
        <begin position="9"/>
        <end position="19"/>
    </location>
</feature>
<dbReference type="CDD" id="cd15857">
    <property type="entry name" value="SNARE_SEC9C"/>
    <property type="match status" value="1"/>
</dbReference>